<dbReference type="Pfam" id="PF07690">
    <property type="entry name" value="MFS_1"/>
    <property type="match status" value="1"/>
</dbReference>
<keyword evidence="7 8" id="KW-0472">Membrane</keyword>
<dbReference type="GO" id="GO:0016787">
    <property type="term" value="F:hydrolase activity"/>
    <property type="evidence" value="ECO:0007669"/>
    <property type="project" value="InterPro"/>
</dbReference>
<dbReference type="AlphaFoldDB" id="A0AA39CUB7"/>
<dbReference type="PROSITE" id="PS50850">
    <property type="entry name" value="MFS"/>
    <property type="match status" value="1"/>
</dbReference>
<dbReference type="GO" id="GO:0005886">
    <property type="term" value="C:plasma membrane"/>
    <property type="evidence" value="ECO:0007669"/>
    <property type="project" value="UniProtKB-SubCell"/>
</dbReference>
<organism evidence="10">
    <name type="scientific">Knufia peltigerae</name>
    <dbReference type="NCBI Taxonomy" id="1002370"/>
    <lineage>
        <taxon>Eukaryota</taxon>
        <taxon>Fungi</taxon>
        <taxon>Dikarya</taxon>
        <taxon>Ascomycota</taxon>
        <taxon>Pezizomycotina</taxon>
        <taxon>Eurotiomycetes</taxon>
        <taxon>Chaetothyriomycetidae</taxon>
        <taxon>Chaetothyriales</taxon>
        <taxon>Trichomeriaceae</taxon>
        <taxon>Knufia</taxon>
    </lineage>
</organism>
<feature type="transmembrane region" description="Helical" evidence="8">
    <location>
        <begin position="661"/>
        <end position="680"/>
    </location>
</feature>
<protein>
    <recommendedName>
        <fullName evidence="9">Major facilitator superfamily (MFS) profile domain-containing protein</fullName>
    </recommendedName>
</protein>
<evidence type="ECO:0000256" key="1">
    <source>
        <dbReference type="ARBA" id="ARBA00004651"/>
    </source>
</evidence>
<dbReference type="Pfam" id="PF00149">
    <property type="entry name" value="Metallophos"/>
    <property type="match status" value="1"/>
</dbReference>
<feature type="transmembrane region" description="Helical" evidence="8">
    <location>
        <begin position="372"/>
        <end position="394"/>
    </location>
</feature>
<dbReference type="SUPFAM" id="SSF103473">
    <property type="entry name" value="MFS general substrate transporter"/>
    <property type="match status" value="1"/>
</dbReference>
<evidence type="ECO:0000313" key="10">
    <source>
        <dbReference type="EMBL" id="KAJ9626058.1"/>
    </source>
</evidence>
<dbReference type="Gene3D" id="3.60.21.10">
    <property type="match status" value="1"/>
</dbReference>
<dbReference type="CDD" id="cd07385">
    <property type="entry name" value="MPP_YkuE_C"/>
    <property type="match status" value="1"/>
</dbReference>
<reference evidence="10" key="1">
    <citation type="submission" date="2022-10" db="EMBL/GenBank/DDBJ databases">
        <title>Culturing micro-colonial fungi from biological soil crusts in the Mojave desert and describing Neophaeococcomyces mojavensis, and introducing the new genera and species Taxawa tesnikishii.</title>
        <authorList>
            <person name="Kurbessoian T."/>
            <person name="Stajich J.E."/>
        </authorList>
    </citation>
    <scope>NUCLEOTIDE SEQUENCE</scope>
    <source>
        <strain evidence="10">TK_35</strain>
    </source>
</reference>
<dbReference type="InterPro" id="IPR029052">
    <property type="entry name" value="Metallo-depent_PP-like"/>
</dbReference>
<dbReference type="InterPro" id="IPR004843">
    <property type="entry name" value="Calcineurin-like_PHP"/>
</dbReference>
<evidence type="ECO:0000256" key="4">
    <source>
        <dbReference type="ARBA" id="ARBA00022692"/>
    </source>
</evidence>
<feature type="transmembrane region" description="Helical" evidence="8">
    <location>
        <begin position="595"/>
        <end position="619"/>
    </location>
</feature>
<evidence type="ECO:0000256" key="3">
    <source>
        <dbReference type="ARBA" id="ARBA00022475"/>
    </source>
</evidence>
<dbReference type="InterPro" id="IPR020846">
    <property type="entry name" value="MFS_dom"/>
</dbReference>
<evidence type="ECO:0000256" key="8">
    <source>
        <dbReference type="SAM" id="Phobius"/>
    </source>
</evidence>
<dbReference type="EMBL" id="JAPDRN010000084">
    <property type="protein sequence ID" value="KAJ9626058.1"/>
    <property type="molecule type" value="Genomic_DNA"/>
</dbReference>
<dbReference type="InterPro" id="IPR011701">
    <property type="entry name" value="MFS"/>
</dbReference>
<dbReference type="InterPro" id="IPR005828">
    <property type="entry name" value="MFS_sugar_transport-like"/>
</dbReference>
<feature type="domain" description="Major facilitator superfamily (MFS) profile" evidence="9">
    <location>
        <begin position="372"/>
        <end position="777"/>
    </location>
</feature>
<feature type="transmembrane region" description="Helical" evidence="8">
    <location>
        <begin position="686"/>
        <end position="711"/>
    </location>
</feature>
<feature type="transmembrane region" description="Helical" evidence="8">
    <location>
        <begin position="400"/>
        <end position="421"/>
    </location>
</feature>
<evidence type="ECO:0000256" key="2">
    <source>
        <dbReference type="ARBA" id="ARBA00022448"/>
    </source>
</evidence>
<keyword evidence="2" id="KW-0813">Transport</keyword>
<dbReference type="SUPFAM" id="SSF56300">
    <property type="entry name" value="Metallo-dependent phosphatases"/>
    <property type="match status" value="1"/>
</dbReference>
<feature type="transmembrane region" description="Helical" evidence="8">
    <location>
        <begin position="441"/>
        <end position="460"/>
    </location>
</feature>
<keyword evidence="4 8" id="KW-0812">Transmembrane</keyword>
<name>A0AA39CUB7_9EURO</name>
<feature type="transmembrane region" description="Helical" evidence="8">
    <location>
        <begin position="752"/>
        <end position="773"/>
    </location>
</feature>
<evidence type="ECO:0000256" key="5">
    <source>
        <dbReference type="ARBA" id="ARBA00022847"/>
    </source>
</evidence>
<feature type="transmembrane region" description="Helical" evidence="8">
    <location>
        <begin position="631"/>
        <end position="649"/>
    </location>
</feature>
<dbReference type="GO" id="GO:0015293">
    <property type="term" value="F:symporter activity"/>
    <property type="evidence" value="ECO:0007669"/>
    <property type="project" value="UniProtKB-KW"/>
</dbReference>
<evidence type="ECO:0000259" key="9">
    <source>
        <dbReference type="PROSITE" id="PS50850"/>
    </source>
</evidence>
<gene>
    <name evidence="10" type="ORF">H2204_010180</name>
</gene>
<evidence type="ECO:0000256" key="6">
    <source>
        <dbReference type="ARBA" id="ARBA00022989"/>
    </source>
</evidence>
<feature type="transmembrane region" description="Helical" evidence="8">
    <location>
        <begin position="518"/>
        <end position="536"/>
    </location>
</feature>
<dbReference type="PANTHER" id="PTHR43528:SF1">
    <property type="entry name" value="ALPHA-KETOGLUTARATE PERMEASE"/>
    <property type="match status" value="1"/>
</dbReference>
<comment type="subcellular location">
    <subcellularLocation>
        <location evidence="1">Cell membrane</location>
        <topology evidence="1">Multi-pass membrane protein</topology>
    </subcellularLocation>
</comment>
<evidence type="ECO:0000256" key="7">
    <source>
        <dbReference type="ARBA" id="ARBA00023136"/>
    </source>
</evidence>
<feature type="transmembrane region" description="Helical" evidence="8">
    <location>
        <begin position="542"/>
        <end position="561"/>
    </location>
</feature>
<dbReference type="Pfam" id="PF00083">
    <property type="entry name" value="Sugar_tr"/>
    <property type="match status" value="1"/>
</dbReference>
<feature type="transmembrane region" description="Helical" evidence="8">
    <location>
        <begin position="472"/>
        <end position="497"/>
    </location>
</feature>
<dbReference type="InterPro" id="IPR036259">
    <property type="entry name" value="MFS_trans_sf"/>
</dbReference>
<sequence>MASPEIPKMAIATLATGSTAVLLLALALLVLDAGLVAARLVRAPRALSALRSQALRPSAAVLALLLSAFGVSQGMAIPKPRQIEVAIAGLPQAFDGYRVLQLTDIHASRLLTGDWVRQVVAESNALSPDLVVITGDLIDGTVQARRNDYTPLADLRAPDGVIAITGNHEYYAQYSEWMQAFRALHMQVLENSHTQVRRGDAALTIAGVTDPVASRYGLPLPDLEAALAGADPAAPVILLDHRPRNAREAAARGVKLQLSGHTHGGQIIGMDQLVKRANGGFVSGRYAVDGMTLYVSNGAGLWAGFPARIGVPSEITLITLRRARASIHAWRGSAAFLPGHPRTAWIYCIVTAAVTPFGHDGKHAMTAGRQRSMWVAGLSTVVEWYDFTLYLYFATVLSRVFFGGGQEAMLVTLAGFAVSYLMRPLGALCFGHLGDRLGRRWMLLASMALMAAAMLATALLPTAATAGATAGVLLLILRCVMAFSVGGEYTGVVAYLLESAPARRRGLVTSLASAASEVGALLAVAISALTVALLPAPQLDSWGWRIPFFFGAALALVILIARSGMHESPEFERQRREGSIPATPLRHVLRNHPGAVARTFAISALGSITYYVGITYVPAFLHAQGHDEGDALWLSTIAAVAVIAITPLCGALSDRFGRRPLLLGLTVLAALLPLSMFGWMASAAPLGIVLAAVSLACVAGGISAVAAPATAEQFPGEGRVSGLALGVTMATAVFGGATPWLAQWWVERSGWAAAPGAMIALVAVLVLPVLWTLPETVPKTRPVSRGGP</sequence>
<keyword evidence="5" id="KW-0769">Symport</keyword>
<comment type="caution">
    <text evidence="10">The sequence shown here is derived from an EMBL/GenBank/DDBJ whole genome shotgun (WGS) entry which is preliminary data.</text>
</comment>
<dbReference type="Gene3D" id="1.20.1250.20">
    <property type="entry name" value="MFS general substrate transporter like domains"/>
    <property type="match status" value="2"/>
</dbReference>
<keyword evidence="3" id="KW-1003">Cell membrane</keyword>
<dbReference type="PANTHER" id="PTHR43528">
    <property type="entry name" value="ALPHA-KETOGLUTARATE PERMEASE"/>
    <property type="match status" value="1"/>
</dbReference>
<proteinExistence type="predicted"/>
<keyword evidence="6 8" id="KW-1133">Transmembrane helix</keyword>
<dbReference type="InterPro" id="IPR051084">
    <property type="entry name" value="H+-coupled_symporters"/>
</dbReference>
<accession>A0AA39CUB7</accession>
<feature type="transmembrane region" description="Helical" evidence="8">
    <location>
        <begin position="723"/>
        <end position="746"/>
    </location>
</feature>